<name>A0ABP5D496_9ACTN</name>
<proteinExistence type="predicted"/>
<evidence type="ECO:0000313" key="3">
    <source>
        <dbReference type="Proteomes" id="UP001499854"/>
    </source>
</evidence>
<dbReference type="RefSeq" id="WP_344658315.1">
    <property type="nucleotide sequence ID" value="NZ_BAAAQM010000019.1"/>
</dbReference>
<sequence length="136" mass="15273">MSMDHIDNTPPATTDNAADVDMPWAPRDCEWSGSAAEARALAWADGDPHKLACVFLYRNPDPSKNPARENDYKFPVADIIDGEPRRVFRAVTHAAGRLDQADIPEADRERVRNRITRLYRSAARAFGDPSIRAPWE</sequence>
<evidence type="ECO:0000256" key="1">
    <source>
        <dbReference type="SAM" id="MobiDB-lite"/>
    </source>
</evidence>
<comment type="caution">
    <text evidence="2">The sequence shown here is derived from an EMBL/GenBank/DDBJ whole genome shotgun (WGS) entry which is preliminary data.</text>
</comment>
<dbReference type="EMBL" id="BAAAQM010000019">
    <property type="protein sequence ID" value="GAA1973873.1"/>
    <property type="molecule type" value="Genomic_DNA"/>
</dbReference>
<protein>
    <submittedName>
        <fullName evidence="2">Uncharacterized protein</fullName>
    </submittedName>
</protein>
<accession>A0ABP5D496</accession>
<organism evidence="2 3">
    <name type="scientific">Catenulispora subtropica</name>
    <dbReference type="NCBI Taxonomy" id="450798"/>
    <lineage>
        <taxon>Bacteria</taxon>
        <taxon>Bacillati</taxon>
        <taxon>Actinomycetota</taxon>
        <taxon>Actinomycetes</taxon>
        <taxon>Catenulisporales</taxon>
        <taxon>Catenulisporaceae</taxon>
        <taxon>Catenulispora</taxon>
    </lineage>
</organism>
<reference evidence="3" key="1">
    <citation type="journal article" date="2019" name="Int. J. Syst. Evol. Microbiol.">
        <title>The Global Catalogue of Microorganisms (GCM) 10K type strain sequencing project: providing services to taxonomists for standard genome sequencing and annotation.</title>
        <authorList>
            <consortium name="The Broad Institute Genomics Platform"/>
            <consortium name="The Broad Institute Genome Sequencing Center for Infectious Disease"/>
            <person name="Wu L."/>
            <person name="Ma J."/>
        </authorList>
    </citation>
    <scope>NUCLEOTIDE SEQUENCE [LARGE SCALE GENOMIC DNA]</scope>
    <source>
        <strain evidence="3">JCM 16013</strain>
    </source>
</reference>
<gene>
    <name evidence="2" type="ORF">GCM10009838_37290</name>
</gene>
<feature type="region of interest" description="Disordered" evidence="1">
    <location>
        <begin position="1"/>
        <end position="21"/>
    </location>
</feature>
<keyword evidence="3" id="KW-1185">Reference proteome</keyword>
<evidence type="ECO:0000313" key="2">
    <source>
        <dbReference type="EMBL" id="GAA1973873.1"/>
    </source>
</evidence>
<dbReference type="Proteomes" id="UP001499854">
    <property type="component" value="Unassembled WGS sequence"/>
</dbReference>